<dbReference type="InterPro" id="IPR015141">
    <property type="entry name" value="PLipase_A2_prok/fun"/>
</dbReference>
<dbReference type="AlphaFoldDB" id="A0A6A6W6S5"/>
<dbReference type="GO" id="GO:0004623">
    <property type="term" value="F:phospholipase A2 activity"/>
    <property type="evidence" value="ECO:0007669"/>
    <property type="project" value="InterPro"/>
</dbReference>
<organism evidence="1 2">
    <name type="scientific">Pseudovirgaria hyperparasitica</name>
    <dbReference type="NCBI Taxonomy" id="470096"/>
    <lineage>
        <taxon>Eukaryota</taxon>
        <taxon>Fungi</taxon>
        <taxon>Dikarya</taxon>
        <taxon>Ascomycota</taxon>
        <taxon>Pezizomycotina</taxon>
        <taxon>Dothideomycetes</taxon>
        <taxon>Dothideomycetes incertae sedis</taxon>
        <taxon>Acrospermales</taxon>
        <taxon>Acrospermaceae</taxon>
        <taxon>Pseudovirgaria</taxon>
    </lineage>
</organism>
<keyword evidence="2" id="KW-1185">Reference proteome</keyword>
<dbReference type="GO" id="GO:0050482">
    <property type="term" value="P:arachidonate secretion"/>
    <property type="evidence" value="ECO:0007669"/>
    <property type="project" value="InterPro"/>
</dbReference>
<dbReference type="GeneID" id="54490856"/>
<dbReference type="Pfam" id="PF09056">
    <property type="entry name" value="Phospholip_A2_3"/>
    <property type="match status" value="1"/>
</dbReference>
<gene>
    <name evidence="1" type="ORF">EJ05DRAFT_61030</name>
</gene>
<dbReference type="Proteomes" id="UP000799437">
    <property type="component" value="Unassembled WGS sequence"/>
</dbReference>
<accession>A0A6A6W6S5</accession>
<dbReference type="GO" id="GO:0006644">
    <property type="term" value="P:phospholipid metabolic process"/>
    <property type="evidence" value="ECO:0007669"/>
    <property type="project" value="InterPro"/>
</dbReference>
<protein>
    <recommendedName>
        <fullName evidence="3">Phospholipase A2</fullName>
    </recommendedName>
</protein>
<dbReference type="RefSeq" id="XP_033599718.1">
    <property type="nucleotide sequence ID" value="XM_033749802.1"/>
</dbReference>
<evidence type="ECO:0000313" key="2">
    <source>
        <dbReference type="Proteomes" id="UP000799437"/>
    </source>
</evidence>
<dbReference type="InterPro" id="IPR036444">
    <property type="entry name" value="PLipase_A2_dom_sf"/>
</dbReference>
<evidence type="ECO:0008006" key="3">
    <source>
        <dbReference type="Google" id="ProtNLM"/>
    </source>
</evidence>
<evidence type="ECO:0000313" key="1">
    <source>
        <dbReference type="EMBL" id="KAF2757267.1"/>
    </source>
</evidence>
<reference evidence="1" key="1">
    <citation type="journal article" date="2020" name="Stud. Mycol.">
        <title>101 Dothideomycetes genomes: a test case for predicting lifestyles and emergence of pathogens.</title>
        <authorList>
            <person name="Haridas S."/>
            <person name="Albert R."/>
            <person name="Binder M."/>
            <person name="Bloem J."/>
            <person name="Labutti K."/>
            <person name="Salamov A."/>
            <person name="Andreopoulos B."/>
            <person name="Baker S."/>
            <person name="Barry K."/>
            <person name="Bills G."/>
            <person name="Bluhm B."/>
            <person name="Cannon C."/>
            <person name="Castanera R."/>
            <person name="Culley D."/>
            <person name="Daum C."/>
            <person name="Ezra D."/>
            <person name="Gonzalez J."/>
            <person name="Henrissat B."/>
            <person name="Kuo A."/>
            <person name="Liang C."/>
            <person name="Lipzen A."/>
            <person name="Lutzoni F."/>
            <person name="Magnuson J."/>
            <person name="Mondo S."/>
            <person name="Nolan M."/>
            <person name="Ohm R."/>
            <person name="Pangilinan J."/>
            <person name="Park H.-J."/>
            <person name="Ramirez L."/>
            <person name="Alfaro M."/>
            <person name="Sun H."/>
            <person name="Tritt A."/>
            <person name="Yoshinaga Y."/>
            <person name="Zwiers L.-H."/>
            <person name="Turgeon B."/>
            <person name="Goodwin S."/>
            <person name="Spatafora J."/>
            <person name="Crous P."/>
            <person name="Grigoriev I."/>
        </authorList>
    </citation>
    <scope>NUCLEOTIDE SEQUENCE</scope>
    <source>
        <strain evidence="1">CBS 121739</strain>
    </source>
</reference>
<dbReference type="SUPFAM" id="SSF48619">
    <property type="entry name" value="Phospholipase A2, PLA2"/>
    <property type="match status" value="1"/>
</dbReference>
<sequence length="216" mass="24814">MLSSYKLLDIPVSSIETPLRNPNPLDIDLIIIPPRKSHLNPHLNPLNHTNSTVHAIDKRFINPFNLENHKDHEPSVECNHSGVAQVLDCPIEDFAARWLTTEPECMDWTTAECAQFPPDMRNIMDIDLRLACKRHDFAYRSHRKFDGQFTLTHRAKADRQFMRDVFAACEDVEDPEIECRTVSGMFYEWVLKHGDGYSRIDPHKGLVVEGIKSVPA</sequence>
<dbReference type="EMBL" id="ML996574">
    <property type="protein sequence ID" value="KAF2757267.1"/>
    <property type="molecule type" value="Genomic_DNA"/>
</dbReference>
<name>A0A6A6W6S5_9PEZI</name>
<dbReference type="Gene3D" id="1.20.90.10">
    <property type="entry name" value="Phospholipase A2 domain"/>
    <property type="match status" value="1"/>
</dbReference>
<proteinExistence type="predicted"/>